<comment type="caution">
    <text evidence="1">The sequence shown here is derived from an EMBL/GenBank/DDBJ whole genome shotgun (WGS) entry which is preliminary data.</text>
</comment>
<dbReference type="EMBL" id="SNZR01000011">
    <property type="protein sequence ID" value="TDR94759.1"/>
    <property type="molecule type" value="Genomic_DNA"/>
</dbReference>
<dbReference type="AlphaFoldDB" id="A0A4V6PZN9"/>
<accession>A0A4V6PZN9</accession>
<protein>
    <submittedName>
        <fullName evidence="1">Uncharacterized protein</fullName>
    </submittedName>
</protein>
<reference evidence="1 2" key="1">
    <citation type="submission" date="2019-03" db="EMBL/GenBank/DDBJ databases">
        <title>Genomic Encyclopedia of Type Strains, Phase IV (KMG-IV): sequencing the most valuable type-strain genomes for metagenomic binning, comparative biology and taxonomic classification.</title>
        <authorList>
            <person name="Goeker M."/>
        </authorList>
    </citation>
    <scope>NUCLEOTIDE SEQUENCE [LARGE SCALE GENOMIC DNA]</scope>
    <source>
        <strain evidence="1 2">DSM 25903</strain>
    </source>
</reference>
<dbReference type="Proteomes" id="UP000295122">
    <property type="component" value="Unassembled WGS sequence"/>
</dbReference>
<gene>
    <name evidence="1" type="ORF">EV668_2048</name>
</gene>
<evidence type="ECO:0000313" key="2">
    <source>
        <dbReference type="Proteomes" id="UP000295122"/>
    </source>
</evidence>
<evidence type="ECO:0000313" key="1">
    <source>
        <dbReference type="EMBL" id="TDR94759.1"/>
    </source>
</evidence>
<name>A0A4V6PZN9_9HYPH</name>
<proteinExistence type="predicted"/>
<sequence length="121" mass="13109">MPRAGVREERLRSTAGLRLASPMSSWRGVSGRRYVVGVHPSLVPAVVDMAGAVLIAVRRGGDGTASVVDVTVPDPAATRRSRLRWLALMRTRGATELHVHLLAEDDAERDAVRRDLSSMAE</sequence>
<keyword evidence="2" id="KW-1185">Reference proteome</keyword>
<organism evidence="1 2">
    <name type="scientific">Enterovirga rhinocerotis</name>
    <dbReference type="NCBI Taxonomy" id="1339210"/>
    <lineage>
        <taxon>Bacteria</taxon>
        <taxon>Pseudomonadati</taxon>
        <taxon>Pseudomonadota</taxon>
        <taxon>Alphaproteobacteria</taxon>
        <taxon>Hyphomicrobiales</taxon>
        <taxon>Methylobacteriaceae</taxon>
        <taxon>Enterovirga</taxon>
    </lineage>
</organism>